<dbReference type="RefSeq" id="WP_045074898.1">
    <property type="nucleotide sequence ID" value="NZ_CP011005.1"/>
</dbReference>
<evidence type="ECO:0000256" key="1">
    <source>
        <dbReference type="ARBA" id="ARBA00009437"/>
    </source>
</evidence>
<evidence type="ECO:0000256" key="3">
    <source>
        <dbReference type="ARBA" id="ARBA00023125"/>
    </source>
</evidence>
<evidence type="ECO:0000256" key="2">
    <source>
        <dbReference type="ARBA" id="ARBA00023015"/>
    </source>
</evidence>
<keyword evidence="4" id="KW-0804">Transcription</keyword>
<evidence type="ECO:0000313" key="6">
    <source>
        <dbReference type="EMBL" id="AJT41488.1"/>
    </source>
</evidence>
<dbReference type="PATRIC" id="fig|1618207.4.peg.1640"/>
<dbReference type="InterPro" id="IPR036390">
    <property type="entry name" value="WH_DNA-bd_sf"/>
</dbReference>
<dbReference type="SUPFAM" id="SSF53850">
    <property type="entry name" value="Periplasmic binding protein-like II"/>
    <property type="match status" value="1"/>
</dbReference>
<keyword evidence="7" id="KW-1185">Reference proteome</keyword>
<dbReference type="KEGG" id="ari:UM93_08105"/>
<name>A0A0D4BYU2_9MICC</name>
<comment type="similarity">
    <text evidence="1">Belongs to the LysR transcriptional regulatory family.</text>
</comment>
<evidence type="ECO:0000259" key="5">
    <source>
        <dbReference type="PROSITE" id="PS50931"/>
    </source>
</evidence>
<dbReference type="Pfam" id="PF03466">
    <property type="entry name" value="LysR_substrate"/>
    <property type="match status" value="1"/>
</dbReference>
<keyword evidence="2" id="KW-0805">Transcription regulation</keyword>
<dbReference type="InterPro" id="IPR036388">
    <property type="entry name" value="WH-like_DNA-bd_sf"/>
</dbReference>
<dbReference type="GO" id="GO:0003700">
    <property type="term" value="F:DNA-binding transcription factor activity"/>
    <property type="evidence" value="ECO:0007669"/>
    <property type="project" value="InterPro"/>
</dbReference>
<accession>A0A0D4BYU2</accession>
<dbReference type="AlphaFoldDB" id="A0A0D4BYU2"/>
<dbReference type="Gene3D" id="3.40.190.10">
    <property type="entry name" value="Periplasmic binding protein-like II"/>
    <property type="match status" value="2"/>
</dbReference>
<protein>
    <submittedName>
        <fullName evidence="6">LysR family transcriptional regulator</fullName>
    </submittedName>
</protein>
<dbReference type="PANTHER" id="PTHR30346:SF29">
    <property type="entry name" value="LYSR SUBSTRATE-BINDING"/>
    <property type="match status" value="1"/>
</dbReference>
<dbReference type="SUPFAM" id="SSF46785">
    <property type="entry name" value="Winged helix' DNA-binding domain"/>
    <property type="match status" value="1"/>
</dbReference>
<dbReference type="GO" id="GO:0032993">
    <property type="term" value="C:protein-DNA complex"/>
    <property type="evidence" value="ECO:0007669"/>
    <property type="project" value="TreeGrafter"/>
</dbReference>
<dbReference type="PROSITE" id="PS50931">
    <property type="entry name" value="HTH_LYSR"/>
    <property type="match status" value="1"/>
</dbReference>
<feature type="domain" description="HTH lysR-type" evidence="5">
    <location>
        <begin position="1"/>
        <end position="58"/>
    </location>
</feature>
<dbReference type="GO" id="GO:0003677">
    <property type="term" value="F:DNA binding"/>
    <property type="evidence" value="ECO:0007669"/>
    <property type="project" value="UniProtKB-KW"/>
</dbReference>
<organism evidence="6 7">
    <name type="scientific">Psychromicrobium lacuslunae</name>
    <dbReference type="NCBI Taxonomy" id="1618207"/>
    <lineage>
        <taxon>Bacteria</taxon>
        <taxon>Bacillati</taxon>
        <taxon>Actinomycetota</taxon>
        <taxon>Actinomycetes</taxon>
        <taxon>Micrococcales</taxon>
        <taxon>Micrococcaceae</taxon>
        <taxon>Psychromicrobium</taxon>
    </lineage>
</organism>
<gene>
    <name evidence="6" type="ORF">UM93_08105</name>
</gene>
<keyword evidence="3" id="KW-0238">DNA-binding</keyword>
<dbReference type="InterPro" id="IPR000847">
    <property type="entry name" value="LysR_HTH_N"/>
</dbReference>
<evidence type="ECO:0000313" key="7">
    <source>
        <dbReference type="Proteomes" id="UP000061839"/>
    </source>
</evidence>
<dbReference type="EMBL" id="CP011005">
    <property type="protein sequence ID" value="AJT41488.1"/>
    <property type="molecule type" value="Genomic_DNA"/>
</dbReference>
<evidence type="ECO:0000256" key="4">
    <source>
        <dbReference type="ARBA" id="ARBA00023163"/>
    </source>
</evidence>
<dbReference type="OrthoDB" id="4131546at2"/>
<dbReference type="STRING" id="1618207.UM93_08105"/>
<dbReference type="Gene3D" id="1.10.10.10">
    <property type="entry name" value="Winged helix-like DNA-binding domain superfamily/Winged helix DNA-binding domain"/>
    <property type="match status" value="1"/>
</dbReference>
<dbReference type="Proteomes" id="UP000061839">
    <property type="component" value="Chromosome"/>
</dbReference>
<sequence>MEIHQLQLLRELDELGSVTAVAETLFVTPSAVSQQLSQLQRSAGIPLTRKEGRTLVLTEAGKALAEAGGQVIQAMAQARAALGAHLEAPSGTVTISAFHSAGQTLYGPLLAKVRSAGGPKLLLADEDVAEQDFPALTGRYDLVLAHRMSHAEPWKSANTTVQTLAEEPFDVALPPGHPLASRASLRPRDLIHEPWATSREGYSPAELLGVIAMLAGTAPEVIHRVNDYATVAAIVAGSDVLGLLPRYLATSALPAGVTLRPLEGITTRRKIDLLSRPESLARRSVQIVAEALQEVVTELVASRAPHD</sequence>
<dbReference type="InterPro" id="IPR005119">
    <property type="entry name" value="LysR_subst-bd"/>
</dbReference>
<proteinExistence type="inferred from homology"/>
<reference evidence="6 7" key="1">
    <citation type="journal article" date="2015" name="Genome Announc.">
        <title>Complete Genome Sequencing of Protease-Producing Novel Arthrobacter sp. Strain IHBB 11108 Using PacBio Single-Molecule Real-Time Sequencing Technology.</title>
        <authorList>
            <person name="Kiran S."/>
            <person name="Swarnkar M.K."/>
            <person name="Pal M."/>
            <person name="Thakur R."/>
            <person name="Tewari R."/>
            <person name="Singh A.K."/>
            <person name="Gulati A."/>
        </authorList>
    </citation>
    <scope>NUCLEOTIDE SEQUENCE [LARGE SCALE GENOMIC DNA]</scope>
    <source>
        <strain evidence="6 7">IHBB 11108</strain>
    </source>
</reference>
<dbReference type="Pfam" id="PF00126">
    <property type="entry name" value="HTH_1"/>
    <property type="match status" value="1"/>
</dbReference>
<dbReference type="HOGENOM" id="CLU_039613_6_0_11"/>
<dbReference type="PANTHER" id="PTHR30346">
    <property type="entry name" value="TRANSCRIPTIONAL DUAL REGULATOR HCAR-RELATED"/>
    <property type="match status" value="1"/>
</dbReference>